<evidence type="ECO:0000313" key="1">
    <source>
        <dbReference type="EMBL" id="SVC78420.1"/>
    </source>
</evidence>
<accession>A0A382Q085</accession>
<sequence>PTIYDDFKMELFLYLVSWFVIHNL</sequence>
<dbReference type="EMBL" id="UINC01110721">
    <property type="protein sequence ID" value="SVC78420.1"/>
    <property type="molecule type" value="Genomic_DNA"/>
</dbReference>
<dbReference type="AlphaFoldDB" id="A0A382Q085"/>
<proteinExistence type="predicted"/>
<name>A0A382Q085_9ZZZZ</name>
<protein>
    <submittedName>
        <fullName evidence="1">Uncharacterized protein</fullName>
    </submittedName>
</protein>
<organism evidence="1">
    <name type="scientific">marine metagenome</name>
    <dbReference type="NCBI Taxonomy" id="408172"/>
    <lineage>
        <taxon>unclassified sequences</taxon>
        <taxon>metagenomes</taxon>
        <taxon>ecological metagenomes</taxon>
    </lineage>
</organism>
<gene>
    <name evidence="1" type="ORF">METZ01_LOCUS331274</name>
</gene>
<feature type="non-terminal residue" evidence="1">
    <location>
        <position position="1"/>
    </location>
</feature>
<reference evidence="1" key="1">
    <citation type="submission" date="2018-05" db="EMBL/GenBank/DDBJ databases">
        <authorList>
            <person name="Lanie J.A."/>
            <person name="Ng W.-L."/>
            <person name="Kazmierczak K.M."/>
            <person name="Andrzejewski T.M."/>
            <person name="Davidsen T.M."/>
            <person name="Wayne K.J."/>
            <person name="Tettelin H."/>
            <person name="Glass J.I."/>
            <person name="Rusch D."/>
            <person name="Podicherti R."/>
            <person name="Tsui H.-C.T."/>
            <person name="Winkler M.E."/>
        </authorList>
    </citation>
    <scope>NUCLEOTIDE SEQUENCE</scope>
</reference>